<evidence type="ECO:0000313" key="7">
    <source>
        <dbReference type="Proteomes" id="UP000449678"/>
    </source>
</evidence>
<dbReference type="PANTHER" id="PTHR43214">
    <property type="entry name" value="TWO-COMPONENT RESPONSE REGULATOR"/>
    <property type="match status" value="1"/>
</dbReference>
<dbReference type="Gene3D" id="3.40.50.2300">
    <property type="match status" value="1"/>
</dbReference>
<feature type="domain" description="Response regulatory" evidence="5">
    <location>
        <begin position="1"/>
        <end position="115"/>
    </location>
</feature>
<dbReference type="PRINTS" id="PR00038">
    <property type="entry name" value="HTHLUXR"/>
</dbReference>
<name>A0ABW9V858_9BURK</name>
<dbReference type="SUPFAM" id="SSF52172">
    <property type="entry name" value="CheY-like"/>
    <property type="match status" value="1"/>
</dbReference>
<dbReference type="PROSITE" id="PS50110">
    <property type="entry name" value="RESPONSE_REGULATORY"/>
    <property type="match status" value="1"/>
</dbReference>
<feature type="modified residue" description="4-aspartylphosphate" evidence="3">
    <location>
        <position position="50"/>
    </location>
</feature>
<dbReference type="CDD" id="cd06170">
    <property type="entry name" value="LuxR_C_like"/>
    <property type="match status" value="1"/>
</dbReference>
<dbReference type="SMART" id="SM00421">
    <property type="entry name" value="HTH_LUXR"/>
    <property type="match status" value="1"/>
</dbReference>
<dbReference type="InterPro" id="IPR001789">
    <property type="entry name" value="Sig_transdc_resp-reg_receiver"/>
</dbReference>
<evidence type="ECO:0000256" key="3">
    <source>
        <dbReference type="PROSITE-ProRule" id="PRU00169"/>
    </source>
</evidence>
<dbReference type="PROSITE" id="PS50043">
    <property type="entry name" value="HTH_LUXR_2"/>
    <property type="match status" value="1"/>
</dbReference>
<sequence>MIADDHPLMRNGIAAVLSNSPCITVMAEAGDGDAAVALYRQHRPAITLMDLQMPGLGGIEAIRAIRDINPQARIIILTTFNGDAQIYRGLQAGASGYLLKNMARTELRDYVLSVHRGDSRLPADVSSNLPAVLTTEQLTRREVDVLKLVATGHTNQRAAGKLGLKEDTIKSYMKSILAKLRARDRTHAVTIALKRGFWES</sequence>
<organism evidence="6 7">
    <name type="scientific">Duganella lactea</name>
    <dbReference type="NCBI Taxonomy" id="2692173"/>
    <lineage>
        <taxon>Bacteria</taxon>
        <taxon>Pseudomonadati</taxon>
        <taxon>Pseudomonadota</taxon>
        <taxon>Betaproteobacteria</taxon>
        <taxon>Burkholderiales</taxon>
        <taxon>Oxalobacteraceae</taxon>
        <taxon>Telluria group</taxon>
        <taxon>Duganella</taxon>
    </lineage>
</organism>
<evidence type="ECO:0000259" key="5">
    <source>
        <dbReference type="PROSITE" id="PS50110"/>
    </source>
</evidence>
<protein>
    <submittedName>
        <fullName evidence="6">Response regulator</fullName>
    </submittedName>
</protein>
<dbReference type="PANTHER" id="PTHR43214:SF43">
    <property type="entry name" value="TWO-COMPONENT RESPONSE REGULATOR"/>
    <property type="match status" value="1"/>
</dbReference>
<accession>A0ABW9V858</accession>
<dbReference type="EMBL" id="WWCO01000010">
    <property type="protein sequence ID" value="MYM35849.1"/>
    <property type="molecule type" value="Genomic_DNA"/>
</dbReference>
<keyword evidence="7" id="KW-1185">Reference proteome</keyword>
<reference evidence="6 7" key="1">
    <citation type="submission" date="2019-12" db="EMBL/GenBank/DDBJ databases">
        <title>Novel species isolated from a subtropical stream in China.</title>
        <authorList>
            <person name="Lu H."/>
        </authorList>
    </citation>
    <scope>NUCLEOTIDE SEQUENCE [LARGE SCALE GENOMIC DNA]</scope>
    <source>
        <strain evidence="6 7">FT94W</strain>
    </source>
</reference>
<proteinExistence type="predicted"/>
<dbReference type="Proteomes" id="UP000449678">
    <property type="component" value="Unassembled WGS sequence"/>
</dbReference>
<evidence type="ECO:0000256" key="1">
    <source>
        <dbReference type="ARBA" id="ARBA00022553"/>
    </source>
</evidence>
<dbReference type="InterPro" id="IPR016032">
    <property type="entry name" value="Sig_transdc_resp-reg_C-effctor"/>
</dbReference>
<dbReference type="InterPro" id="IPR000792">
    <property type="entry name" value="Tscrpt_reg_LuxR_C"/>
</dbReference>
<dbReference type="Pfam" id="PF00196">
    <property type="entry name" value="GerE"/>
    <property type="match status" value="1"/>
</dbReference>
<dbReference type="CDD" id="cd17535">
    <property type="entry name" value="REC_NarL-like"/>
    <property type="match status" value="1"/>
</dbReference>
<keyword evidence="2" id="KW-0238">DNA-binding</keyword>
<evidence type="ECO:0000313" key="6">
    <source>
        <dbReference type="EMBL" id="MYM35849.1"/>
    </source>
</evidence>
<dbReference type="SUPFAM" id="SSF46894">
    <property type="entry name" value="C-terminal effector domain of the bipartite response regulators"/>
    <property type="match status" value="1"/>
</dbReference>
<comment type="caution">
    <text evidence="6">The sequence shown here is derived from an EMBL/GenBank/DDBJ whole genome shotgun (WGS) entry which is preliminary data.</text>
</comment>
<dbReference type="Pfam" id="PF00072">
    <property type="entry name" value="Response_reg"/>
    <property type="match status" value="1"/>
</dbReference>
<evidence type="ECO:0000259" key="4">
    <source>
        <dbReference type="PROSITE" id="PS50043"/>
    </source>
</evidence>
<dbReference type="InterPro" id="IPR011006">
    <property type="entry name" value="CheY-like_superfamily"/>
</dbReference>
<gene>
    <name evidence="6" type="ORF">GTP38_16055</name>
</gene>
<dbReference type="InterPro" id="IPR039420">
    <property type="entry name" value="WalR-like"/>
</dbReference>
<dbReference type="SMART" id="SM00448">
    <property type="entry name" value="REC"/>
    <property type="match status" value="1"/>
</dbReference>
<keyword evidence="1 3" id="KW-0597">Phosphoprotein</keyword>
<evidence type="ECO:0000256" key="2">
    <source>
        <dbReference type="ARBA" id="ARBA00023125"/>
    </source>
</evidence>
<feature type="domain" description="HTH luxR-type" evidence="4">
    <location>
        <begin position="131"/>
        <end position="196"/>
    </location>
</feature>
<dbReference type="InterPro" id="IPR058245">
    <property type="entry name" value="NreC/VraR/RcsB-like_REC"/>
</dbReference>